<accession>A0A9P1R6T4</accession>
<dbReference type="Proteomes" id="UP000045039">
    <property type="component" value="Unassembled WGS sequence"/>
</dbReference>
<evidence type="ECO:0000256" key="12">
    <source>
        <dbReference type="ARBA" id="ARBA00023186"/>
    </source>
</evidence>
<dbReference type="GO" id="GO:0006457">
    <property type="term" value="P:protein folding"/>
    <property type="evidence" value="ECO:0007669"/>
    <property type="project" value="InterPro"/>
</dbReference>
<dbReference type="EMBL" id="CVVU01000213">
    <property type="protein sequence ID" value="CRP26060.1"/>
    <property type="molecule type" value="Genomic_DNA"/>
</dbReference>
<gene>
    <name evidence="16" type="primary">lifO</name>
    <name evidence="16" type="ORF">PAERUG_P19_London_7_VIM_2_05_10_03915</name>
</gene>
<comment type="similarity">
    <text evidence="3">Belongs to the lipase chaperone family.</text>
</comment>
<dbReference type="Pfam" id="PF03280">
    <property type="entry name" value="Lipase_chap"/>
    <property type="match status" value="1"/>
</dbReference>
<dbReference type="AlphaFoldDB" id="A0A9P1R6T4"/>
<dbReference type="GO" id="GO:0005886">
    <property type="term" value="C:plasma membrane"/>
    <property type="evidence" value="ECO:0007669"/>
    <property type="project" value="UniProtKB-SubCell"/>
</dbReference>
<evidence type="ECO:0000256" key="2">
    <source>
        <dbReference type="ARBA" id="ARBA00004383"/>
    </source>
</evidence>
<dbReference type="GO" id="GO:0051082">
    <property type="term" value="F:unfolded protein binding"/>
    <property type="evidence" value="ECO:0007669"/>
    <property type="project" value="InterPro"/>
</dbReference>
<keyword evidence="11" id="KW-0472">Membrane</keyword>
<evidence type="ECO:0000256" key="13">
    <source>
        <dbReference type="ARBA" id="ARBA00030948"/>
    </source>
</evidence>
<keyword evidence="5" id="KW-1003">Cell membrane</keyword>
<evidence type="ECO:0000256" key="9">
    <source>
        <dbReference type="ARBA" id="ARBA00022989"/>
    </source>
</evidence>
<keyword evidence="12" id="KW-0143">Chaperone</keyword>
<dbReference type="InterPro" id="IPR004961">
    <property type="entry name" value="Lipase_chaperone"/>
</dbReference>
<protein>
    <recommendedName>
        <fullName evidence="4">Lipase chaperone</fullName>
    </recommendedName>
    <alternativeName>
        <fullName evidence="15">Lipase foldase</fullName>
    </alternativeName>
    <alternativeName>
        <fullName evidence="13">Lipase helper protein</fullName>
    </alternativeName>
    <alternativeName>
        <fullName evidence="14">Lipase modulator</fullName>
    </alternativeName>
</protein>
<comment type="subcellular location">
    <subcellularLocation>
        <location evidence="2">Cell inner membrane</location>
        <topology evidence="2">Single-pass membrane protein</topology>
        <orientation evidence="2">Periplasmic side</orientation>
    </subcellularLocation>
</comment>
<evidence type="ECO:0000256" key="8">
    <source>
        <dbReference type="ARBA" id="ARBA00022963"/>
    </source>
</evidence>
<dbReference type="SUPFAM" id="SSF158855">
    <property type="entry name" value="Lipase chaperone-like"/>
    <property type="match status" value="1"/>
</dbReference>
<evidence type="ECO:0000256" key="1">
    <source>
        <dbReference type="ARBA" id="ARBA00003280"/>
    </source>
</evidence>
<comment type="caution">
    <text evidence="16">The sequence shown here is derived from an EMBL/GenBank/DDBJ whole genome shotgun (WGS) entry which is preliminary data.</text>
</comment>
<evidence type="ECO:0000256" key="11">
    <source>
        <dbReference type="ARBA" id="ARBA00023136"/>
    </source>
</evidence>
<keyword evidence="10" id="KW-0443">Lipid metabolism</keyword>
<evidence type="ECO:0000313" key="17">
    <source>
        <dbReference type="Proteomes" id="UP000045039"/>
    </source>
</evidence>
<reference evidence="17" key="1">
    <citation type="submission" date="2015-06" db="EMBL/GenBank/DDBJ databases">
        <authorList>
            <person name="Radhakrishnan Rajesh"/>
            <person name="Underwood Anthony"/>
            <person name="Al-Shahib Ali"/>
        </authorList>
    </citation>
    <scope>NUCLEOTIDE SEQUENCE [LARGE SCALE GENOMIC DNA]</scope>
    <source>
        <strain evidence="17">P19_London_7_VIM_2_05_10</strain>
    </source>
</reference>
<name>A0A9P1R6T4_PSEAI</name>
<keyword evidence="7" id="KW-0812">Transmembrane</keyword>
<keyword evidence="6" id="KW-0997">Cell inner membrane</keyword>
<evidence type="ECO:0000256" key="14">
    <source>
        <dbReference type="ARBA" id="ARBA00031542"/>
    </source>
</evidence>
<dbReference type="GO" id="GO:0016042">
    <property type="term" value="P:lipid catabolic process"/>
    <property type="evidence" value="ECO:0007669"/>
    <property type="project" value="UniProtKB-KW"/>
</dbReference>
<dbReference type="NCBIfam" id="NF002334">
    <property type="entry name" value="PRK01294.1-2"/>
    <property type="match status" value="1"/>
</dbReference>
<comment type="function">
    <text evidence="1">May be involved in the folding of the extracellular lipase during its passage through the periplasm.</text>
</comment>
<evidence type="ECO:0000256" key="15">
    <source>
        <dbReference type="ARBA" id="ARBA00033028"/>
    </source>
</evidence>
<proteinExistence type="inferred from homology"/>
<evidence type="ECO:0000313" key="16">
    <source>
        <dbReference type="EMBL" id="CRP26060.1"/>
    </source>
</evidence>
<evidence type="ECO:0000256" key="4">
    <source>
        <dbReference type="ARBA" id="ARBA00019692"/>
    </source>
</evidence>
<evidence type="ECO:0000256" key="7">
    <source>
        <dbReference type="ARBA" id="ARBA00022692"/>
    </source>
</evidence>
<keyword evidence="8" id="KW-0442">Lipid degradation</keyword>
<evidence type="ECO:0000256" key="5">
    <source>
        <dbReference type="ARBA" id="ARBA00022475"/>
    </source>
</evidence>
<evidence type="ECO:0000256" key="10">
    <source>
        <dbReference type="ARBA" id="ARBA00023098"/>
    </source>
</evidence>
<keyword evidence="9" id="KW-1133">Transmembrane helix</keyword>
<organism evidence="16 17">
    <name type="scientific">Pseudomonas aeruginosa</name>
    <dbReference type="NCBI Taxonomy" id="287"/>
    <lineage>
        <taxon>Bacteria</taxon>
        <taxon>Pseudomonadati</taxon>
        <taxon>Pseudomonadota</taxon>
        <taxon>Gammaproteobacteria</taxon>
        <taxon>Pseudomonadales</taxon>
        <taxon>Pseudomonadaceae</taxon>
        <taxon>Pseudomonas</taxon>
    </lineage>
</organism>
<evidence type="ECO:0000256" key="3">
    <source>
        <dbReference type="ARBA" id="ARBA00010358"/>
    </source>
</evidence>
<evidence type="ECO:0000256" key="6">
    <source>
        <dbReference type="ARBA" id="ARBA00022519"/>
    </source>
</evidence>
<sequence>MQQYIDYKKELVLLERDLPRLADLDALRQREAAVKALRARIFSNEAHVAFFADEETYNQFTLERLAIRQDGKLSAEEKAAAIDRLRASLPEDQQESVLPQLQSELQQQTAALQAAGAGPEAIRQMRQQLVGAEATTRLEQLDRQRSAWKGRLDDYFAEKSRIEGNTGLSEADRRAAVERLAEERFSEQERLRLGALEQMRQAEQR</sequence>